<keyword evidence="14" id="KW-1185">Reference proteome</keyword>
<dbReference type="PIRSF" id="PIRSF006468">
    <property type="entry name" value="BCAT1"/>
    <property type="match status" value="1"/>
</dbReference>
<evidence type="ECO:0000256" key="6">
    <source>
        <dbReference type="ARBA" id="ARBA00013053"/>
    </source>
</evidence>
<keyword evidence="9" id="KW-0100">Branched-chain amino acid biosynthesis</keyword>
<keyword evidence="13" id="KW-0032">Aminotransferase</keyword>
<dbReference type="InterPro" id="IPR005786">
    <property type="entry name" value="B_amino_transII"/>
</dbReference>
<keyword evidence="8" id="KW-0663">Pyridoxal phosphate</keyword>
<evidence type="ECO:0000256" key="1">
    <source>
        <dbReference type="ARBA" id="ARBA00001933"/>
    </source>
</evidence>
<dbReference type="EC" id="2.6.1.42" evidence="6"/>
<evidence type="ECO:0000256" key="7">
    <source>
        <dbReference type="ARBA" id="ARBA00022605"/>
    </source>
</evidence>
<dbReference type="RefSeq" id="WP_216631948.1">
    <property type="nucleotide sequence ID" value="NZ_JAHLQN010000001.1"/>
</dbReference>
<evidence type="ECO:0000313" key="14">
    <source>
        <dbReference type="Proteomes" id="UP000787672"/>
    </source>
</evidence>
<comment type="catalytic activity">
    <reaction evidence="12">
        <text>L-leucine + 2-oxoglutarate = 4-methyl-2-oxopentanoate + L-glutamate</text>
        <dbReference type="Rhea" id="RHEA:18321"/>
        <dbReference type="ChEBI" id="CHEBI:16810"/>
        <dbReference type="ChEBI" id="CHEBI:17865"/>
        <dbReference type="ChEBI" id="CHEBI:29985"/>
        <dbReference type="ChEBI" id="CHEBI:57427"/>
        <dbReference type="EC" id="2.6.1.42"/>
    </reaction>
</comment>
<dbReference type="NCBIfam" id="NF009897">
    <property type="entry name" value="PRK13357.1"/>
    <property type="match status" value="1"/>
</dbReference>
<evidence type="ECO:0000256" key="9">
    <source>
        <dbReference type="ARBA" id="ARBA00023304"/>
    </source>
</evidence>
<evidence type="ECO:0000256" key="3">
    <source>
        <dbReference type="ARBA" id="ARBA00004931"/>
    </source>
</evidence>
<dbReference type="InterPro" id="IPR001544">
    <property type="entry name" value="Aminotrans_IV"/>
</dbReference>
<gene>
    <name evidence="13" type="ORF">KQI82_05955</name>
</gene>
<comment type="catalytic activity">
    <reaction evidence="10">
        <text>L-valine + 2-oxoglutarate = 3-methyl-2-oxobutanoate + L-glutamate</text>
        <dbReference type="Rhea" id="RHEA:24813"/>
        <dbReference type="ChEBI" id="CHEBI:11851"/>
        <dbReference type="ChEBI" id="CHEBI:16810"/>
        <dbReference type="ChEBI" id="CHEBI:29985"/>
        <dbReference type="ChEBI" id="CHEBI:57762"/>
        <dbReference type="EC" id="2.6.1.42"/>
    </reaction>
</comment>
<evidence type="ECO:0000256" key="12">
    <source>
        <dbReference type="ARBA" id="ARBA00049229"/>
    </source>
</evidence>
<evidence type="ECO:0000256" key="2">
    <source>
        <dbReference type="ARBA" id="ARBA00004824"/>
    </source>
</evidence>
<evidence type="ECO:0000313" key="13">
    <source>
        <dbReference type="EMBL" id="MBU5626466.1"/>
    </source>
</evidence>
<comment type="pathway">
    <text evidence="3">Amino-acid biosynthesis; L-valine biosynthesis; L-valine from pyruvate: step 4/4.</text>
</comment>
<keyword evidence="7" id="KW-0028">Amino-acid biosynthesis</keyword>
<protein>
    <recommendedName>
        <fullName evidence="6">branched-chain-amino-acid transaminase</fullName>
        <ecNumber evidence="6">2.6.1.42</ecNumber>
    </recommendedName>
</protein>
<dbReference type="Pfam" id="PF01063">
    <property type="entry name" value="Aminotran_4"/>
    <property type="match status" value="1"/>
</dbReference>
<organism evidence="13 14">
    <name type="scientific">Dysosmobacter acutus</name>
    <dbReference type="NCBI Taxonomy" id="2841504"/>
    <lineage>
        <taxon>Bacteria</taxon>
        <taxon>Bacillati</taxon>
        <taxon>Bacillota</taxon>
        <taxon>Clostridia</taxon>
        <taxon>Eubacteriales</taxon>
        <taxon>Oscillospiraceae</taxon>
        <taxon>Dysosmobacter</taxon>
    </lineage>
</organism>
<name>A0ABS6F851_9FIRM</name>
<proteinExistence type="inferred from homology"/>
<comment type="cofactor">
    <cofactor evidence="1">
        <name>pyridoxal 5'-phosphate</name>
        <dbReference type="ChEBI" id="CHEBI:597326"/>
    </cofactor>
</comment>
<dbReference type="InterPro" id="IPR033939">
    <property type="entry name" value="BCAT_family"/>
</dbReference>
<dbReference type="PANTHER" id="PTHR11825:SF44">
    <property type="entry name" value="BRANCHED-CHAIN-AMINO-ACID AMINOTRANSFERASE"/>
    <property type="match status" value="1"/>
</dbReference>
<reference evidence="13 14" key="1">
    <citation type="submission" date="2021-06" db="EMBL/GenBank/DDBJ databases">
        <authorList>
            <person name="Sun Q."/>
            <person name="Li D."/>
        </authorList>
    </citation>
    <scope>NUCLEOTIDE SEQUENCE [LARGE SCALE GENOMIC DNA]</scope>
    <source>
        <strain evidence="13 14">MSJ-2</strain>
    </source>
</reference>
<comment type="similarity">
    <text evidence="5">Belongs to the class-IV pyridoxal-phosphate-dependent aminotransferase family.</text>
</comment>
<dbReference type="NCBIfam" id="TIGR01123">
    <property type="entry name" value="ilvE_II"/>
    <property type="match status" value="1"/>
</dbReference>
<dbReference type="Proteomes" id="UP000787672">
    <property type="component" value="Unassembled WGS sequence"/>
</dbReference>
<evidence type="ECO:0000256" key="10">
    <source>
        <dbReference type="ARBA" id="ARBA00048212"/>
    </source>
</evidence>
<dbReference type="EMBL" id="JAHLQN010000001">
    <property type="protein sequence ID" value="MBU5626466.1"/>
    <property type="molecule type" value="Genomic_DNA"/>
</dbReference>
<dbReference type="CDD" id="cd01557">
    <property type="entry name" value="BCAT_beta_family"/>
    <property type="match status" value="1"/>
</dbReference>
<keyword evidence="13" id="KW-0808">Transferase</keyword>
<comment type="pathway">
    <text evidence="4">Amino-acid biosynthesis; L-leucine biosynthesis; L-leucine from 3-methyl-2-oxobutanoate: step 4/4.</text>
</comment>
<dbReference type="GO" id="GO:0004084">
    <property type="term" value="F:branched-chain-amino-acid transaminase activity"/>
    <property type="evidence" value="ECO:0007669"/>
    <property type="project" value="UniProtKB-EC"/>
</dbReference>
<dbReference type="PANTHER" id="PTHR11825">
    <property type="entry name" value="SUBGROUP IIII AMINOTRANSFERASE"/>
    <property type="match status" value="1"/>
</dbReference>
<sequence length="355" mass="39681">MMNIRFEQAATLKPKPDIDTVKFGSTYSDYMFVMDYNVDKGWYDPRIVPFQNISLNPASIVLNYALEIFEGLKAYRTEDGRIQMFRVDENGKRMQNSAARMALPDLPYETFVEAVEALARVEKDWVPSKPNTSLYFRPVMMATNADLSLHGCTDCMFYIFCSPVGSYYPGGLKCNSILVEDEDVRAVRGGTGFAKCGGNYACAQRAANRANAKNYNDVLWLDGVERRYVEEVGGMNIMFKVGSTVMTPALLGSVLPGITRKSIVELLKEDGYTVEEKKIDINDVAKLLEEGKVDEVWGCGTAAVISPVGKLCIHGKDYVINNNEVGPLSRRLYDMLTGIQWGRVSDTHGWVFPID</sequence>
<evidence type="ECO:0000256" key="5">
    <source>
        <dbReference type="ARBA" id="ARBA00009320"/>
    </source>
</evidence>
<comment type="caution">
    <text evidence="13">The sequence shown here is derived from an EMBL/GenBank/DDBJ whole genome shotgun (WGS) entry which is preliminary data.</text>
</comment>
<comment type="pathway">
    <text evidence="2">Amino-acid biosynthesis; L-isoleucine biosynthesis; L-isoleucine from 2-oxobutanoate: step 4/4.</text>
</comment>
<evidence type="ECO:0000256" key="11">
    <source>
        <dbReference type="ARBA" id="ARBA00048798"/>
    </source>
</evidence>
<evidence type="ECO:0000256" key="4">
    <source>
        <dbReference type="ARBA" id="ARBA00005072"/>
    </source>
</evidence>
<evidence type="ECO:0000256" key="8">
    <source>
        <dbReference type="ARBA" id="ARBA00022898"/>
    </source>
</evidence>
<comment type="catalytic activity">
    <reaction evidence="11">
        <text>L-isoleucine + 2-oxoglutarate = (S)-3-methyl-2-oxopentanoate + L-glutamate</text>
        <dbReference type="Rhea" id="RHEA:24801"/>
        <dbReference type="ChEBI" id="CHEBI:16810"/>
        <dbReference type="ChEBI" id="CHEBI:29985"/>
        <dbReference type="ChEBI" id="CHEBI:35146"/>
        <dbReference type="ChEBI" id="CHEBI:58045"/>
        <dbReference type="EC" id="2.6.1.42"/>
    </reaction>
</comment>
<accession>A0ABS6F851</accession>